<evidence type="ECO:0000256" key="1">
    <source>
        <dbReference type="ARBA" id="ARBA00009437"/>
    </source>
</evidence>
<dbReference type="InterPro" id="IPR058163">
    <property type="entry name" value="LysR-type_TF_proteobact-type"/>
</dbReference>
<gene>
    <name evidence="6" type="ORF">AXXA_03087</name>
</gene>
<dbReference type="Gene3D" id="3.40.190.290">
    <property type="match status" value="1"/>
</dbReference>
<dbReference type="SUPFAM" id="SSF46785">
    <property type="entry name" value="Winged helix' DNA-binding domain"/>
    <property type="match status" value="1"/>
</dbReference>
<dbReference type="PROSITE" id="PS50931">
    <property type="entry name" value="HTH_LYSR"/>
    <property type="match status" value="1"/>
</dbReference>
<dbReference type="FunFam" id="1.10.10.10:FF:000001">
    <property type="entry name" value="LysR family transcriptional regulator"/>
    <property type="match status" value="1"/>
</dbReference>
<accession>F7SVC3</accession>
<dbReference type="EMBL" id="AFRQ01000025">
    <property type="protein sequence ID" value="EGP47993.1"/>
    <property type="molecule type" value="Genomic_DNA"/>
</dbReference>
<keyword evidence="3" id="KW-0238">DNA-binding</keyword>
<dbReference type="PANTHER" id="PTHR30537">
    <property type="entry name" value="HTH-TYPE TRANSCRIPTIONAL REGULATOR"/>
    <property type="match status" value="1"/>
</dbReference>
<dbReference type="InterPro" id="IPR000847">
    <property type="entry name" value="LysR_HTH_N"/>
</dbReference>
<dbReference type="HOGENOM" id="CLU_039613_16_2_4"/>
<dbReference type="CDD" id="cd08473">
    <property type="entry name" value="PBP2_CrgA_like_4"/>
    <property type="match status" value="1"/>
</dbReference>
<keyword evidence="2" id="KW-0805">Transcription regulation</keyword>
<dbReference type="InterPro" id="IPR036388">
    <property type="entry name" value="WH-like_DNA-bd_sf"/>
</dbReference>
<evidence type="ECO:0000256" key="3">
    <source>
        <dbReference type="ARBA" id="ARBA00023125"/>
    </source>
</evidence>
<dbReference type="PATRIC" id="fig|1003200.3.peg.589"/>
<evidence type="ECO:0000313" key="7">
    <source>
        <dbReference type="Proteomes" id="UP000004853"/>
    </source>
</evidence>
<dbReference type="Gene3D" id="1.10.10.10">
    <property type="entry name" value="Winged helix-like DNA-binding domain superfamily/Winged helix DNA-binding domain"/>
    <property type="match status" value="1"/>
</dbReference>
<evidence type="ECO:0000256" key="4">
    <source>
        <dbReference type="ARBA" id="ARBA00023163"/>
    </source>
</evidence>
<dbReference type="GO" id="GO:0003700">
    <property type="term" value="F:DNA-binding transcription factor activity"/>
    <property type="evidence" value="ECO:0007669"/>
    <property type="project" value="InterPro"/>
</dbReference>
<comment type="similarity">
    <text evidence="1">Belongs to the LysR transcriptional regulatory family.</text>
</comment>
<proteinExistence type="inferred from homology"/>
<dbReference type="InterPro" id="IPR005119">
    <property type="entry name" value="LysR_subst-bd"/>
</dbReference>
<dbReference type="GO" id="GO:0043565">
    <property type="term" value="F:sequence-specific DNA binding"/>
    <property type="evidence" value="ECO:0007669"/>
    <property type="project" value="TreeGrafter"/>
</dbReference>
<protein>
    <submittedName>
        <fullName evidence="6">LysR family regulatory helix-turn-helix protein 161</fullName>
    </submittedName>
</protein>
<dbReference type="AlphaFoldDB" id="F7SVC3"/>
<dbReference type="GO" id="GO:0006351">
    <property type="term" value="P:DNA-templated transcription"/>
    <property type="evidence" value="ECO:0007669"/>
    <property type="project" value="TreeGrafter"/>
</dbReference>
<keyword evidence="4" id="KW-0804">Transcription</keyword>
<dbReference type="Pfam" id="PF03466">
    <property type="entry name" value="LysR_substrate"/>
    <property type="match status" value="1"/>
</dbReference>
<organism evidence="6 7">
    <name type="scientific">Achromobacter insuavis AXX-A</name>
    <dbReference type="NCBI Taxonomy" id="1003200"/>
    <lineage>
        <taxon>Bacteria</taxon>
        <taxon>Pseudomonadati</taxon>
        <taxon>Pseudomonadota</taxon>
        <taxon>Betaproteobacteria</taxon>
        <taxon>Burkholderiales</taxon>
        <taxon>Alcaligenaceae</taxon>
        <taxon>Achromobacter</taxon>
    </lineage>
</organism>
<dbReference type="Proteomes" id="UP000004853">
    <property type="component" value="Unassembled WGS sequence"/>
</dbReference>
<dbReference type="InterPro" id="IPR036390">
    <property type="entry name" value="WH_DNA-bd_sf"/>
</dbReference>
<feature type="domain" description="HTH lysR-type" evidence="5">
    <location>
        <begin position="11"/>
        <end position="68"/>
    </location>
</feature>
<dbReference type="eggNOG" id="COG0583">
    <property type="taxonomic scope" value="Bacteria"/>
</dbReference>
<dbReference type="PANTHER" id="PTHR30537:SF31">
    <property type="entry name" value="TRANSCRIPTIONAL REGULATOR, LYSR FAMILY"/>
    <property type="match status" value="1"/>
</dbReference>
<evidence type="ECO:0000313" key="6">
    <source>
        <dbReference type="EMBL" id="EGP47993.1"/>
    </source>
</evidence>
<reference evidence="6 7" key="1">
    <citation type="submission" date="2011-06" db="EMBL/GenBank/DDBJ databases">
        <authorList>
            <person name="Bador J."/>
            <person name="Amoureux L."/>
            <person name="Neuwirth C."/>
        </authorList>
    </citation>
    <scope>NUCLEOTIDE SEQUENCE [LARGE SCALE GENOMIC DNA]</scope>
    <source>
        <strain evidence="6 7">AXX-A</strain>
    </source>
</reference>
<evidence type="ECO:0000259" key="5">
    <source>
        <dbReference type="PROSITE" id="PS50931"/>
    </source>
</evidence>
<name>F7SVC3_9BURK</name>
<sequence length="332" mass="36752">MPIAEAGAPMQDLNDLYYFVQVVRNGGFAPAGRALDIPKSRLSRRIALLEERLGVRLIQRSTRTFAVTELGQEYFEQCLSMLAGAEAAQDVIDRTHAEPQGTIRMSAPPALIYYFLGDVVARFMEKCPKVHVYLKSFSRPVDVLREGFDLAVRVRFGAIESSDLVMKHLGVGRQCLVASPELARSLPAGADPQRLGQMPTLALGVEQRECRWKLDDADGARIEVPFSPRLVTDDMLALKQAALRGVGIVALPLLMIHEELDAGRLVNVGGPWQPEQGNVHAVFPSRRGLLPAVRELLDFMADQYHHIVSLEADAQRRHCPQAITPRGVFSDK</sequence>
<dbReference type="SUPFAM" id="SSF53850">
    <property type="entry name" value="Periplasmic binding protein-like II"/>
    <property type="match status" value="1"/>
</dbReference>
<comment type="caution">
    <text evidence="6">The sequence shown here is derived from an EMBL/GenBank/DDBJ whole genome shotgun (WGS) entry which is preliminary data.</text>
</comment>
<dbReference type="Pfam" id="PF00126">
    <property type="entry name" value="HTH_1"/>
    <property type="match status" value="1"/>
</dbReference>
<evidence type="ECO:0000256" key="2">
    <source>
        <dbReference type="ARBA" id="ARBA00023015"/>
    </source>
</evidence>